<dbReference type="GO" id="GO:0009968">
    <property type="term" value="P:negative regulation of signal transduction"/>
    <property type="evidence" value="ECO:0007669"/>
    <property type="project" value="UniProtKB-KW"/>
</dbReference>
<dbReference type="SUPFAM" id="SSF55550">
    <property type="entry name" value="SH2 domain"/>
    <property type="match status" value="1"/>
</dbReference>
<evidence type="ECO:0000256" key="6">
    <source>
        <dbReference type="SAM" id="MobiDB-lite"/>
    </source>
</evidence>
<organism evidence="9 10">
    <name type="scientific">Popillia japonica</name>
    <name type="common">Japanese beetle</name>
    <dbReference type="NCBI Taxonomy" id="7064"/>
    <lineage>
        <taxon>Eukaryota</taxon>
        <taxon>Metazoa</taxon>
        <taxon>Ecdysozoa</taxon>
        <taxon>Arthropoda</taxon>
        <taxon>Hexapoda</taxon>
        <taxon>Insecta</taxon>
        <taxon>Pterygota</taxon>
        <taxon>Neoptera</taxon>
        <taxon>Endopterygota</taxon>
        <taxon>Coleoptera</taxon>
        <taxon>Polyphaga</taxon>
        <taxon>Scarabaeiformia</taxon>
        <taxon>Scarabaeidae</taxon>
        <taxon>Rutelinae</taxon>
        <taxon>Popillia</taxon>
    </lineage>
</organism>
<keyword evidence="10" id="KW-1185">Reference proteome</keyword>
<dbReference type="EMBL" id="JASPKY010000448">
    <property type="protein sequence ID" value="KAK9696534.1"/>
    <property type="molecule type" value="Genomic_DNA"/>
</dbReference>
<keyword evidence="3" id="KW-0833">Ubl conjugation pathway</keyword>
<dbReference type="SMART" id="SM00253">
    <property type="entry name" value="SOCS"/>
    <property type="match status" value="1"/>
</dbReference>
<dbReference type="Proteomes" id="UP001458880">
    <property type="component" value="Unassembled WGS sequence"/>
</dbReference>
<evidence type="ECO:0000256" key="5">
    <source>
        <dbReference type="PROSITE-ProRule" id="PRU00191"/>
    </source>
</evidence>
<dbReference type="GO" id="GO:0046935">
    <property type="term" value="F:1-phosphatidylinositol-3-kinase regulator activity"/>
    <property type="evidence" value="ECO:0007669"/>
    <property type="project" value="TreeGrafter"/>
</dbReference>
<evidence type="ECO:0000313" key="10">
    <source>
        <dbReference type="Proteomes" id="UP001458880"/>
    </source>
</evidence>
<evidence type="ECO:0000259" key="8">
    <source>
        <dbReference type="PROSITE" id="PS50225"/>
    </source>
</evidence>
<dbReference type="PANTHER" id="PTHR10155:SF32">
    <property type="entry name" value="LP02169P"/>
    <property type="match status" value="1"/>
</dbReference>
<dbReference type="PROSITE" id="PS50001">
    <property type="entry name" value="SH2"/>
    <property type="match status" value="1"/>
</dbReference>
<evidence type="ECO:0000259" key="7">
    <source>
        <dbReference type="PROSITE" id="PS50001"/>
    </source>
</evidence>
<name>A0AAW1J1C1_POPJA</name>
<dbReference type="InterPro" id="IPR036860">
    <property type="entry name" value="SH2_dom_sf"/>
</dbReference>
<keyword evidence="2" id="KW-0734">Signal transduction inhibitor</keyword>
<protein>
    <submittedName>
        <fullName evidence="9">SH2 domain</fullName>
    </submittedName>
</protein>
<feature type="region of interest" description="Disordered" evidence="6">
    <location>
        <begin position="23"/>
        <end position="44"/>
    </location>
</feature>
<dbReference type="PANTHER" id="PTHR10155">
    <property type="entry name" value="PHOSPHATIDYLINOSITOL 3-KINASE REGULATORY SUBUNIT"/>
    <property type="match status" value="1"/>
</dbReference>
<comment type="caution">
    <text evidence="9">The sequence shown here is derived from an EMBL/GenBank/DDBJ whole genome shotgun (WGS) entry which is preliminary data.</text>
</comment>
<dbReference type="GO" id="GO:0035556">
    <property type="term" value="P:intracellular signal transduction"/>
    <property type="evidence" value="ECO:0007669"/>
    <property type="project" value="InterPro"/>
</dbReference>
<dbReference type="InterPro" id="IPR001496">
    <property type="entry name" value="SOCS_box"/>
</dbReference>
<evidence type="ECO:0000256" key="2">
    <source>
        <dbReference type="ARBA" id="ARBA00022700"/>
    </source>
</evidence>
<dbReference type="SUPFAM" id="SSF158235">
    <property type="entry name" value="SOCS box-like"/>
    <property type="match status" value="1"/>
</dbReference>
<dbReference type="SMART" id="SM00252">
    <property type="entry name" value="SH2"/>
    <property type="match status" value="1"/>
</dbReference>
<reference evidence="9 10" key="1">
    <citation type="journal article" date="2024" name="BMC Genomics">
        <title>De novo assembly and annotation of Popillia japonica's genome with initial clues to its potential as an invasive pest.</title>
        <authorList>
            <person name="Cucini C."/>
            <person name="Boschi S."/>
            <person name="Funari R."/>
            <person name="Cardaioli E."/>
            <person name="Iannotti N."/>
            <person name="Marturano G."/>
            <person name="Paoli F."/>
            <person name="Bruttini M."/>
            <person name="Carapelli A."/>
            <person name="Frati F."/>
            <person name="Nardi F."/>
        </authorList>
    </citation>
    <scope>NUCLEOTIDE SEQUENCE [LARGE SCALE GENOMIC DNA]</scope>
    <source>
        <strain evidence="9">DMR45628</strain>
    </source>
</reference>
<evidence type="ECO:0000313" key="9">
    <source>
        <dbReference type="EMBL" id="KAK9696534.1"/>
    </source>
</evidence>
<proteinExistence type="predicted"/>
<dbReference type="InterPro" id="IPR000980">
    <property type="entry name" value="SH2"/>
</dbReference>
<evidence type="ECO:0000256" key="4">
    <source>
        <dbReference type="ARBA" id="ARBA00022999"/>
    </source>
</evidence>
<keyword evidence="4 5" id="KW-0727">SH2 domain</keyword>
<dbReference type="GO" id="GO:0005942">
    <property type="term" value="C:phosphatidylinositol 3-kinase complex"/>
    <property type="evidence" value="ECO:0007669"/>
    <property type="project" value="TreeGrafter"/>
</dbReference>
<dbReference type="GO" id="GO:0046854">
    <property type="term" value="P:phosphatidylinositol phosphate biosynthetic process"/>
    <property type="evidence" value="ECO:0007669"/>
    <property type="project" value="TreeGrafter"/>
</dbReference>
<feature type="compositionally biased region" description="Polar residues" evidence="6">
    <location>
        <begin position="27"/>
        <end position="36"/>
    </location>
</feature>
<sequence length="392" mass="45372">MENNNKVKLSNFMFFTIRKTKSKDRNSTNVSGSNSSEKSDDKYLSEEEKCSISTHNRTHRLFRSIKDKFKKNKFTICKGKQKVTACENKTNRTAFDGEESDVESKDFTILPAFTPPLVPPRQRSTLLTDNDTHPQNLFLNDCQWLDSNLDDISLTACSYNHGNTSDMQFLQKNRYSTTNNFSIVAQTSTTQQNGLPLQNTDDIFNKNTYIDILDFDSSSNIENEEYLNNASFSKDFSNLTKCGYYWGPITRREAEEKLNNQPDGTFLIRDSASENHLFSLSFRSWGKTLHTRIEYSGGIYSICEQGGYLTIVELIDRTMQISHNSVYCYSRSRTPTDPVYPVRLTLPLSRFMRIRSLRHLCRFVIRQHININDIDKLKLPDTIKSYLEEGYF</sequence>
<evidence type="ECO:0000256" key="3">
    <source>
        <dbReference type="ARBA" id="ARBA00022786"/>
    </source>
</evidence>
<dbReference type="SMART" id="SM00969">
    <property type="entry name" value="SOCS_box"/>
    <property type="match status" value="1"/>
</dbReference>
<accession>A0AAW1J1C1</accession>
<dbReference type="CDD" id="cd03717">
    <property type="entry name" value="SOCS_SOCS_like"/>
    <property type="match status" value="1"/>
</dbReference>
<dbReference type="PROSITE" id="PS50225">
    <property type="entry name" value="SOCS"/>
    <property type="match status" value="1"/>
</dbReference>
<dbReference type="InterPro" id="IPR036036">
    <property type="entry name" value="SOCS_box-like_dom_sf"/>
</dbReference>
<dbReference type="Pfam" id="PF07525">
    <property type="entry name" value="SOCS_box"/>
    <property type="match status" value="1"/>
</dbReference>
<feature type="domain" description="SH2" evidence="7">
    <location>
        <begin position="244"/>
        <end position="348"/>
    </location>
</feature>
<dbReference type="Gene3D" id="3.30.505.10">
    <property type="entry name" value="SH2 domain"/>
    <property type="match status" value="1"/>
</dbReference>
<gene>
    <name evidence="9" type="ORF">QE152_g31508</name>
</gene>
<feature type="domain" description="SOCS box" evidence="8">
    <location>
        <begin position="343"/>
        <end position="392"/>
    </location>
</feature>
<dbReference type="Pfam" id="PF00017">
    <property type="entry name" value="SH2"/>
    <property type="match status" value="1"/>
</dbReference>
<evidence type="ECO:0000256" key="1">
    <source>
        <dbReference type="ARBA" id="ARBA00022604"/>
    </source>
</evidence>
<dbReference type="AlphaFoldDB" id="A0AAW1J1C1"/>
<keyword evidence="1" id="KW-0341">Growth regulation</keyword>